<dbReference type="InterPro" id="IPR000014">
    <property type="entry name" value="PAS"/>
</dbReference>
<evidence type="ECO:0000313" key="10">
    <source>
        <dbReference type="Proteomes" id="UP001595528"/>
    </source>
</evidence>
<dbReference type="SUPFAM" id="SSF55785">
    <property type="entry name" value="PYP-like sensor domain (PAS domain)"/>
    <property type="match status" value="1"/>
</dbReference>
<evidence type="ECO:0000256" key="6">
    <source>
        <dbReference type="SAM" id="Phobius"/>
    </source>
</evidence>
<proteinExistence type="predicted"/>
<keyword evidence="6" id="KW-1133">Transmembrane helix</keyword>
<dbReference type="EC" id="2.7.13.3" evidence="2"/>
<dbReference type="InterPro" id="IPR013767">
    <property type="entry name" value="PAS_fold"/>
</dbReference>
<evidence type="ECO:0000259" key="8">
    <source>
        <dbReference type="PROSITE" id="PS50112"/>
    </source>
</evidence>
<dbReference type="CDD" id="cd00082">
    <property type="entry name" value="HisKA"/>
    <property type="match status" value="1"/>
</dbReference>
<dbReference type="GO" id="GO:0016301">
    <property type="term" value="F:kinase activity"/>
    <property type="evidence" value="ECO:0007669"/>
    <property type="project" value="UniProtKB-KW"/>
</dbReference>
<feature type="domain" description="PAS" evidence="8">
    <location>
        <begin position="154"/>
        <end position="224"/>
    </location>
</feature>
<dbReference type="SUPFAM" id="SSF55874">
    <property type="entry name" value="ATPase domain of HSP90 chaperone/DNA topoisomerase II/histidine kinase"/>
    <property type="match status" value="1"/>
</dbReference>
<dbReference type="InterPro" id="IPR036890">
    <property type="entry name" value="HATPase_C_sf"/>
</dbReference>
<comment type="caution">
    <text evidence="9">The sequence shown here is derived from an EMBL/GenBank/DDBJ whole genome shotgun (WGS) entry which is preliminary data.</text>
</comment>
<dbReference type="Pfam" id="PF00512">
    <property type="entry name" value="HisKA"/>
    <property type="match status" value="1"/>
</dbReference>
<dbReference type="Proteomes" id="UP001595528">
    <property type="component" value="Unassembled WGS sequence"/>
</dbReference>
<reference evidence="10" key="1">
    <citation type="journal article" date="2019" name="Int. J. Syst. Evol. Microbiol.">
        <title>The Global Catalogue of Microorganisms (GCM) 10K type strain sequencing project: providing services to taxonomists for standard genome sequencing and annotation.</title>
        <authorList>
            <consortium name="The Broad Institute Genomics Platform"/>
            <consortium name="The Broad Institute Genome Sequencing Center for Infectious Disease"/>
            <person name="Wu L."/>
            <person name="Ma J."/>
        </authorList>
    </citation>
    <scope>NUCLEOTIDE SEQUENCE [LARGE SCALE GENOMIC DNA]</scope>
    <source>
        <strain evidence="10">KCTC 42964</strain>
    </source>
</reference>
<dbReference type="EMBL" id="JBHRTR010000054">
    <property type="protein sequence ID" value="MFC3231482.1"/>
    <property type="molecule type" value="Genomic_DNA"/>
</dbReference>
<dbReference type="SMART" id="SM00091">
    <property type="entry name" value="PAS"/>
    <property type="match status" value="1"/>
</dbReference>
<dbReference type="RefSeq" id="WP_379906974.1">
    <property type="nucleotide sequence ID" value="NZ_JBHRTR010000054.1"/>
</dbReference>
<feature type="transmembrane region" description="Helical" evidence="6">
    <location>
        <begin position="77"/>
        <end position="98"/>
    </location>
</feature>
<keyword evidence="10" id="KW-1185">Reference proteome</keyword>
<dbReference type="Pfam" id="PF02518">
    <property type="entry name" value="HATPase_c"/>
    <property type="match status" value="1"/>
</dbReference>
<comment type="catalytic activity">
    <reaction evidence="1">
        <text>ATP + protein L-histidine = ADP + protein N-phospho-L-histidine.</text>
        <dbReference type="EC" id="2.7.13.3"/>
    </reaction>
</comment>
<dbReference type="Gene3D" id="3.30.565.10">
    <property type="entry name" value="Histidine kinase-like ATPase, C-terminal domain"/>
    <property type="match status" value="1"/>
</dbReference>
<dbReference type="InterPro" id="IPR035965">
    <property type="entry name" value="PAS-like_dom_sf"/>
</dbReference>
<accession>A0ABV7LB64</accession>
<evidence type="ECO:0000256" key="5">
    <source>
        <dbReference type="SAM" id="MobiDB-lite"/>
    </source>
</evidence>
<feature type="region of interest" description="Disordered" evidence="5">
    <location>
        <begin position="18"/>
        <end position="41"/>
    </location>
</feature>
<evidence type="ECO:0000256" key="1">
    <source>
        <dbReference type="ARBA" id="ARBA00000085"/>
    </source>
</evidence>
<keyword evidence="6" id="KW-0472">Membrane</keyword>
<evidence type="ECO:0000256" key="2">
    <source>
        <dbReference type="ARBA" id="ARBA00012438"/>
    </source>
</evidence>
<dbReference type="Gene3D" id="3.30.450.20">
    <property type="entry name" value="PAS domain"/>
    <property type="match status" value="1"/>
</dbReference>
<dbReference type="Pfam" id="PF00989">
    <property type="entry name" value="PAS"/>
    <property type="match status" value="1"/>
</dbReference>
<keyword evidence="4 9" id="KW-0418">Kinase</keyword>
<evidence type="ECO:0000256" key="3">
    <source>
        <dbReference type="ARBA" id="ARBA00022679"/>
    </source>
</evidence>
<gene>
    <name evidence="9" type="ORF">ACFOGJ_29810</name>
</gene>
<dbReference type="PROSITE" id="PS50112">
    <property type="entry name" value="PAS"/>
    <property type="match status" value="1"/>
</dbReference>
<dbReference type="PROSITE" id="PS50109">
    <property type="entry name" value="HIS_KIN"/>
    <property type="match status" value="1"/>
</dbReference>
<keyword evidence="6" id="KW-0812">Transmembrane</keyword>
<dbReference type="NCBIfam" id="TIGR00229">
    <property type="entry name" value="sensory_box"/>
    <property type="match status" value="1"/>
</dbReference>
<keyword evidence="3" id="KW-0808">Transferase</keyword>
<dbReference type="InterPro" id="IPR005467">
    <property type="entry name" value="His_kinase_dom"/>
</dbReference>
<evidence type="ECO:0000259" key="7">
    <source>
        <dbReference type="PROSITE" id="PS50109"/>
    </source>
</evidence>
<dbReference type="SMART" id="SM00388">
    <property type="entry name" value="HisKA"/>
    <property type="match status" value="1"/>
</dbReference>
<organism evidence="9 10">
    <name type="scientific">Marinibaculum pumilum</name>
    <dbReference type="NCBI Taxonomy" id="1766165"/>
    <lineage>
        <taxon>Bacteria</taxon>
        <taxon>Pseudomonadati</taxon>
        <taxon>Pseudomonadota</taxon>
        <taxon>Alphaproteobacteria</taxon>
        <taxon>Rhodospirillales</taxon>
        <taxon>Rhodospirillaceae</taxon>
        <taxon>Marinibaculum</taxon>
    </lineage>
</organism>
<sequence>MNDATHAFTPGMRVRRWLAGPRRSPGRKQGGKQGRGRGLGPDLKRGLGWAVLSGTALGLLSGGLALLAGFPAGPLEVMAWTAMQGLAVALAVWLLLVLRTRSRLARAEARLHRLAPDGAIPFRTDSLDQVERLEAGTLLSLRRLHGRAVRAASQLDMVDALVEAAPDGIIVVRPDQTIARINRTCARLFDYQPADLIGRPLHLLVPEEHRAAHRDHVERFAAGPDMQAAMAQDRVVMGRRRDGSEFPIAASIGRAELRGETVLIAIVRDLSALERAKLEAEAAAVRAQAAARQAALADRSKTEFLANMSHELRTPLNGIIGFAEMMKLETFGPLGHQKYREYVDDIGSAGAHLLAILSDILDVSRLDLDTEPAQRRPTDLSPVVQNVVRSFRERLPGGVTFDMSGFDTSLPVLANERALRQVLLNIVANASRFVPAEGGLIAIEAIAGREGSAGDEGGPAEAGDRATALRGFRVRDNGEGFSQTVLQRFGTPFNTDRDSQLSGDGSMSGTGLGLYICKRIMEGLQGRIELANDDGAVVTVLFDAAPPS</sequence>
<dbReference type="InterPro" id="IPR003661">
    <property type="entry name" value="HisK_dim/P_dom"/>
</dbReference>
<name>A0ABV7LB64_9PROT</name>
<evidence type="ECO:0000256" key="4">
    <source>
        <dbReference type="ARBA" id="ARBA00022777"/>
    </source>
</evidence>
<evidence type="ECO:0000313" key="9">
    <source>
        <dbReference type="EMBL" id="MFC3231482.1"/>
    </source>
</evidence>
<dbReference type="InterPro" id="IPR036097">
    <property type="entry name" value="HisK_dim/P_sf"/>
</dbReference>
<dbReference type="InterPro" id="IPR003594">
    <property type="entry name" value="HATPase_dom"/>
</dbReference>
<feature type="domain" description="Histidine kinase" evidence="7">
    <location>
        <begin position="307"/>
        <end position="546"/>
    </location>
</feature>
<dbReference type="PANTHER" id="PTHR43047">
    <property type="entry name" value="TWO-COMPONENT HISTIDINE PROTEIN KINASE"/>
    <property type="match status" value="1"/>
</dbReference>
<dbReference type="SUPFAM" id="SSF47384">
    <property type="entry name" value="Homodimeric domain of signal transducing histidine kinase"/>
    <property type="match status" value="1"/>
</dbReference>
<feature type="transmembrane region" description="Helical" evidence="6">
    <location>
        <begin position="47"/>
        <end position="71"/>
    </location>
</feature>
<protein>
    <recommendedName>
        <fullName evidence="2">histidine kinase</fullName>
        <ecNumber evidence="2">2.7.13.3</ecNumber>
    </recommendedName>
</protein>
<dbReference type="CDD" id="cd00130">
    <property type="entry name" value="PAS"/>
    <property type="match status" value="1"/>
</dbReference>
<dbReference type="Gene3D" id="1.10.287.130">
    <property type="match status" value="1"/>
</dbReference>
<dbReference type="SMART" id="SM00387">
    <property type="entry name" value="HATPase_c"/>
    <property type="match status" value="1"/>
</dbReference>